<dbReference type="Pfam" id="PF04542">
    <property type="entry name" value="Sigma70_r2"/>
    <property type="match status" value="1"/>
</dbReference>
<keyword evidence="4" id="KW-0731">Sigma factor</keyword>
<keyword evidence="9" id="KW-0548">Nucleotidyltransferase</keyword>
<dbReference type="InterPro" id="IPR007627">
    <property type="entry name" value="RNA_pol_sigma70_r2"/>
</dbReference>
<dbReference type="CDD" id="cd00531">
    <property type="entry name" value="NTF2_like"/>
    <property type="match status" value="1"/>
</dbReference>
<dbReference type="SUPFAM" id="SSF88946">
    <property type="entry name" value="Sigma2 domain of RNA polymerase sigma factors"/>
    <property type="match status" value="1"/>
</dbReference>
<evidence type="ECO:0000256" key="5">
    <source>
        <dbReference type="ARBA" id="ARBA00023163"/>
    </source>
</evidence>
<dbReference type="NCBIfam" id="NF006089">
    <property type="entry name" value="PRK08241.1"/>
    <property type="match status" value="1"/>
</dbReference>
<dbReference type="InterPro" id="IPR032710">
    <property type="entry name" value="NTF2-like_dom_sf"/>
</dbReference>
<dbReference type="InterPro" id="IPR039425">
    <property type="entry name" value="RNA_pol_sigma-70-like"/>
</dbReference>
<evidence type="ECO:0000259" key="7">
    <source>
        <dbReference type="Pfam" id="PF08281"/>
    </source>
</evidence>
<feature type="domain" description="RNA polymerase sigma-70 region 2" evidence="6">
    <location>
        <begin position="12"/>
        <end position="74"/>
    </location>
</feature>
<gene>
    <name evidence="9" type="ORF">JNB62_17030</name>
</gene>
<proteinExistence type="inferred from homology"/>
<dbReference type="InterPro" id="IPR014284">
    <property type="entry name" value="RNA_pol_sigma-70_dom"/>
</dbReference>
<dbReference type="Gene3D" id="3.10.450.50">
    <property type="match status" value="1"/>
</dbReference>
<dbReference type="PANTHER" id="PTHR43133">
    <property type="entry name" value="RNA POLYMERASE ECF-TYPE SIGMA FACTO"/>
    <property type="match status" value="1"/>
</dbReference>
<evidence type="ECO:0000259" key="8">
    <source>
        <dbReference type="Pfam" id="PF12680"/>
    </source>
</evidence>
<dbReference type="EC" id="2.7.7.6" evidence="9"/>
<dbReference type="InterPro" id="IPR036388">
    <property type="entry name" value="WH-like_DNA-bd_sf"/>
</dbReference>
<dbReference type="Gene3D" id="1.10.10.10">
    <property type="entry name" value="Winged helix-like DNA-binding domain superfamily/Winged helix DNA-binding domain"/>
    <property type="match status" value="1"/>
</dbReference>
<protein>
    <submittedName>
        <fullName evidence="9">RNA polymerase subunit sigma-70</fullName>
        <ecNumber evidence="9">2.7.7.6</ecNumber>
    </submittedName>
</protein>
<dbReference type="SUPFAM" id="SSF54427">
    <property type="entry name" value="NTF2-like"/>
    <property type="match status" value="1"/>
</dbReference>
<dbReference type="Proteomes" id="UP001196843">
    <property type="component" value="Unassembled WGS sequence"/>
</dbReference>
<dbReference type="InterPro" id="IPR013249">
    <property type="entry name" value="RNA_pol_sigma70_r4_t2"/>
</dbReference>
<feature type="domain" description="SnoaL-like" evidence="8">
    <location>
        <begin position="195"/>
        <end position="271"/>
    </location>
</feature>
<reference evidence="9 10" key="1">
    <citation type="journal article" date="2021" name="MBio">
        <title>Poor Competitiveness of Bradyrhizobium in Pigeon Pea Root Colonization in Indian Soils.</title>
        <authorList>
            <person name="Chalasani D."/>
            <person name="Basu A."/>
            <person name="Pullabhotla S.V.S.R.N."/>
            <person name="Jorrin B."/>
            <person name="Neal A.L."/>
            <person name="Poole P.S."/>
            <person name="Podile A.R."/>
            <person name="Tkacz A."/>
        </authorList>
    </citation>
    <scope>NUCLEOTIDE SEQUENCE [LARGE SCALE GENOMIC DNA]</scope>
    <source>
        <strain evidence="9 10">HU14</strain>
    </source>
</reference>
<dbReference type="InterPro" id="IPR013325">
    <property type="entry name" value="RNA_pol_sigma_r2"/>
</dbReference>
<sequence>MTSFDAEALAGLRPRLLAFCYQMLGSPFEAEDAAQDAMERAWKARATFDPARAGLATWVFRIARNVCVDRLRETPRRPLPRDLQEPGIEIGAPLVPAFDVPWLMLAPTGWVAASEVESAAERRSDVRLAVTAMLQSLSPLQRGAYVLRELIGLSAAATAAVLDVSVASANSALQRARSAIAAGTHRPHELAPAAVERYARAIERADVDALAALVSDDLVFEMPPVPAWSTGRDTYRAFMEEFFARRGTAWHAEPISANGQPGILLSRATADGAEPHTVQLFDGDASGAIGHVLVYQDPRLFALLQRESAARR</sequence>
<organism evidence="9 10">
    <name type="scientific">Microbacterium jejuense</name>
    <dbReference type="NCBI Taxonomy" id="1263637"/>
    <lineage>
        <taxon>Bacteria</taxon>
        <taxon>Bacillati</taxon>
        <taxon>Actinomycetota</taxon>
        <taxon>Actinomycetes</taxon>
        <taxon>Micrococcales</taxon>
        <taxon>Microbacteriaceae</taxon>
        <taxon>Microbacterium</taxon>
    </lineage>
</organism>
<dbReference type="GO" id="GO:0003899">
    <property type="term" value="F:DNA-directed RNA polymerase activity"/>
    <property type="evidence" value="ECO:0007669"/>
    <property type="project" value="UniProtKB-EC"/>
</dbReference>
<comment type="caution">
    <text evidence="9">The sequence shown here is derived from an EMBL/GenBank/DDBJ whole genome shotgun (WGS) entry which is preliminary data.</text>
</comment>
<keyword evidence="10" id="KW-1185">Reference proteome</keyword>
<evidence type="ECO:0000256" key="1">
    <source>
        <dbReference type="ARBA" id="ARBA00010641"/>
    </source>
</evidence>
<evidence type="ECO:0000259" key="6">
    <source>
        <dbReference type="Pfam" id="PF04542"/>
    </source>
</evidence>
<keyword evidence="3" id="KW-0805">Transcription regulation</keyword>
<accession>A0ABS7HR00</accession>
<evidence type="ECO:0000313" key="10">
    <source>
        <dbReference type="Proteomes" id="UP001196843"/>
    </source>
</evidence>
<dbReference type="RefSeq" id="WP_220302092.1">
    <property type="nucleotide sequence ID" value="NZ_JAEUAW010000018.1"/>
</dbReference>
<dbReference type="Gene3D" id="1.10.1740.10">
    <property type="match status" value="1"/>
</dbReference>
<name>A0ABS7HR00_9MICO</name>
<dbReference type="PANTHER" id="PTHR43133:SF65">
    <property type="entry name" value="ECF RNA POLYMERASE SIGMA FACTOR SIGG"/>
    <property type="match status" value="1"/>
</dbReference>
<evidence type="ECO:0000256" key="3">
    <source>
        <dbReference type="ARBA" id="ARBA00023015"/>
    </source>
</evidence>
<evidence type="ECO:0000256" key="4">
    <source>
        <dbReference type="ARBA" id="ARBA00023082"/>
    </source>
</evidence>
<evidence type="ECO:0000256" key="2">
    <source>
        <dbReference type="ARBA" id="ARBA00011344"/>
    </source>
</evidence>
<dbReference type="InterPro" id="IPR013324">
    <property type="entry name" value="RNA_pol_sigma_r3/r4-like"/>
</dbReference>
<keyword evidence="9" id="KW-0808">Transferase</keyword>
<comment type="similarity">
    <text evidence="1">Belongs to the sigma-70 factor family. ECF subfamily.</text>
</comment>
<dbReference type="InterPro" id="IPR037401">
    <property type="entry name" value="SnoaL-like"/>
</dbReference>
<dbReference type="Pfam" id="PF08281">
    <property type="entry name" value="Sigma70_r4_2"/>
    <property type="match status" value="1"/>
</dbReference>
<keyword evidence="5" id="KW-0804">Transcription</keyword>
<evidence type="ECO:0000313" key="9">
    <source>
        <dbReference type="EMBL" id="MBW9095387.1"/>
    </source>
</evidence>
<comment type="subunit">
    <text evidence="2">Interacts transiently with the RNA polymerase catalytic core formed by RpoA, RpoB, RpoC and RpoZ (2 alpha, 1 beta, 1 beta' and 1 omega subunit) to form the RNA polymerase holoenzyme that can initiate transcription.</text>
</comment>
<dbReference type="NCBIfam" id="TIGR02937">
    <property type="entry name" value="sigma70-ECF"/>
    <property type="match status" value="1"/>
</dbReference>
<dbReference type="Pfam" id="PF12680">
    <property type="entry name" value="SnoaL_2"/>
    <property type="match status" value="1"/>
</dbReference>
<dbReference type="EMBL" id="JAEUAW010000018">
    <property type="protein sequence ID" value="MBW9095387.1"/>
    <property type="molecule type" value="Genomic_DNA"/>
</dbReference>
<dbReference type="SUPFAM" id="SSF88659">
    <property type="entry name" value="Sigma3 and sigma4 domains of RNA polymerase sigma factors"/>
    <property type="match status" value="1"/>
</dbReference>
<feature type="domain" description="RNA polymerase sigma factor 70 region 4 type 2" evidence="7">
    <location>
        <begin position="128"/>
        <end position="179"/>
    </location>
</feature>